<dbReference type="GO" id="GO:0016831">
    <property type="term" value="F:carboxy-lyase activity"/>
    <property type="evidence" value="ECO:0007669"/>
    <property type="project" value="InterPro"/>
</dbReference>
<dbReference type="Proteomes" id="UP000031829">
    <property type="component" value="Chromosome"/>
</dbReference>
<evidence type="ECO:0000313" key="4">
    <source>
        <dbReference type="Proteomes" id="UP000031829"/>
    </source>
</evidence>
<dbReference type="GO" id="GO:0005737">
    <property type="term" value="C:cytoplasm"/>
    <property type="evidence" value="ECO:0007669"/>
    <property type="project" value="TreeGrafter"/>
</dbReference>
<dbReference type="PANTHER" id="PTHR21240:SF28">
    <property type="entry name" value="ISO-OROTATE DECARBOXYLASE (EUROFUNG)"/>
    <property type="match status" value="1"/>
</dbReference>
<dbReference type="Gene3D" id="3.20.20.140">
    <property type="entry name" value="Metal-dependent hydrolases"/>
    <property type="match status" value="1"/>
</dbReference>
<dbReference type="EMBL" id="CP009920">
    <property type="protein sequence ID" value="AJI23777.1"/>
    <property type="molecule type" value="Genomic_DNA"/>
</dbReference>
<dbReference type="KEGG" id="bmeg:BG04_490"/>
<dbReference type="InterPro" id="IPR006680">
    <property type="entry name" value="Amidohydro-rel"/>
</dbReference>
<evidence type="ECO:0000313" key="3">
    <source>
        <dbReference type="EMBL" id="AJI23777.1"/>
    </source>
</evidence>
<dbReference type="Pfam" id="PF04909">
    <property type="entry name" value="Amidohydro_2"/>
    <property type="match status" value="1"/>
</dbReference>
<reference evidence="3 4" key="1">
    <citation type="journal article" date="2015" name="Genome Announc.">
        <title>Complete genome sequences for 35 biothreat assay-relevant bacillus species.</title>
        <authorList>
            <person name="Johnson S.L."/>
            <person name="Daligault H.E."/>
            <person name="Davenport K.W."/>
            <person name="Jaissle J."/>
            <person name="Frey K.G."/>
            <person name="Ladner J.T."/>
            <person name="Broomall S.M."/>
            <person name="Bishop-Lilly K.A."/>
            <person name="Bruce D.C."/>
            <person name="Gibbons H.S."/>
            <person name="Coyne S.R."/>
            <person name="Lo C.C."/>
            <person name="Meincke L."/>
            <person name="Munk A.C."/>
            <person name="Koroleva G.I."/>
            <person name="Rosenzweig C.N."/>
            <person name="Palacios G.F."/>
            <person name="Redden C.L."/>
            <person name="Minogue T.D."/>
            <person name="Chain P.S."/>
        </authorList>
    </citation>
    <scope>NUCLEOTIDE SEQUENCE [LARGE SCALE GENOMIC DNA]</scope>
    <source>
        <strain evidence="4">ATCC 14581 / DSM 32 / JCM 2506 / NBRC 15308 / NCIMB 9376 / NCTC 10342 / NRRL B-14308 / VKM B-512</strain>
    </source>
</reference>
<dbReference type="GO" id="GO:0016787">
    <property type="term" value="F:hydrolase activity"/>
    <property type="evidence" value="ECO:0007669"/>
    <property type="project" value="UniProtKB-KW"/>
</dbReference>
<gene>
    <name evidence="3" type="ORF">BG04_490</name>
</gene>
<accession>A0A0B6ARJ6</accession>
<keyword evidence="1" id="KW-0456">Lyase</keyword>
<organism evidence="3 4">
    <name type="scientific">Priestia megaterium (strain ATCC 14581 / DSM 32 / CCUG 1817 / JCM 2506 / NBRC 15308 / NCIMB 9376 / NCTC 10342 / NRRL B-14308 / VKM B-512 / Ford 19)</name>
    <name type="common">Bacillus megaterium</name>
    <dbReference type="NCBI Taxonomy" id="1348623"/>
    <lineage>
        <taxon>Bacteria</taxon>
        <taxon>Bacillati</taxon>
        <taxon>Bacillota</taxon>
        <taxon>Bacilli</taxon>
        <taxon>Bacillales</taxon>
        <taxon>Bacillaceae</taxon>
        <taxon>Priestia</taxon>
    </lineage>
</organism>
<dbReference type="PANTHER" id="PTHR21240">
    <property type="entry name" value="2-AMINO-3-CARBOXYLMUCONATE-6-SEMIALDEHYDE DECARBOXYLASE"/>
    <property type="match status" value="1"/>
</dbReference>
<dbReference type="InterPro" id="IPR032465">
    <property type="entry name" value="ACMSD"/>
</dbReference>
<sequence>MIIDSHAHVVLPIENHIKMMDESGIDKTVLFSTLVHPEKSSNVKEFTTEMNKLNQILNNEVNPVQARLKALEEVIVAIKQHPNRFVGFGSVPLSFSSGDVTLNDWVEKLVKEQRMKGLGEFTLGPGQIPLLEPIFKAASDYTSLPIWVHTFYPLNLKDIQELFLLTQKYENVPVIYGHMGGIHWLQTIEMIKDTKNAYLDISAFYTTYALSLAIKEIPERTLFSSDFPYGDPYLNLQAVKRHTSSGEVADRVLGGNISNLLHI</sequence>
<keyword evidence="3" id="KW-0378">Hydrolase</keyword>
<protein>
    <submittedName>
        <fullName evidence="3">Amidohydrolase family protein</fullName>
    </submittedName>
</protein>
<dbReference type="HOGENOM" id="CLU_1037416_0_0_9"/>
<evidence type="ECO:0000259" key="2">
    <source>
        <dbReference type="Pfam" id="PF04909"/>
    </source>
</evidence>
<proteinExistence type="predicted"/>
<name>A0A0B6ARJ6_PRIM2</name>
<dbReference type="InterPro" id="IPR032466">
    <property type="entry name" value="Metal_Hydrolase"/>
</dbReference>
<dbReference type="RefSeq" id="WP_034650014.1">
    <property type="nucleotide sequence ID" value="NZ_BCVB01000006.1"/>
</dbReference>
<dbReference type="SUPFAM" id="SSF51556">
    <property type="entry name" value="Metallo-dependent hydrolases"/>
    <property type="match status" value="1"/>
</dbReference>
<dbReference type="GeneID" id="93643996"/>
<evidence type="ECO:0000256" key="1">
    <source>
        <dbReference type="ARBA" id="ARBA00023239"/>
    </source>
</evidence>
<dbReference type="GO" id="GO:0019748">
    <property type="term" value="P:secondary metabolic process"/>
    <property type="evidence" value="ECO:0007669"/>
    <property type="project" value="TreeGrafter"/>
</dbReference>
<dbReference type="AlphaFoldDB" id="A0A0B6ARJ6"/>
<feature type="domain" description="Amidohydrolase-related" evidence="2">
    <location>
        <begin position="3"/>
        <end position="259"/>
    </location>
</feature>